<dbReference type="Pfam" id="PF00072">
    <property type="entry name" value="Response_reg"/>
    <property type="match status" value="2"/>
</dbReference>
<dbReference type="Pfam" id="PF00512">
    <property type="entry name" value="HisKA"/>
    <property type="match status" value="1"/>
</dbReference>
<evidence type="ECO:0000259" key="8">
    <source>
        <dbReference type="PROSITE" id="PS50112"/>
    </source>
</evidence>
<feature type="domain" description="PAS" evidence="8">
    <location>
        <begin position="147"/>
        <end position="220"/>
    </location>
</feature>
<dbReference type="Proteomes" id="UP001225596">
    <property type="component" value="Unassembled WGS sequence"/>
</dbReference>
<accession>A0ABU1BU12</accession>
<dbReference type="Gene3D" id="3.30.565.10">
    <property type="entry name" value="Histidine kinase-like ATPase, C-terminal domain"/>
    <property type="match status" value="1"/>
</dbReference>
<sequence>MTSSCKVLLVDDQPANLIALKATLGELDCTLVLASSGEEALRHALTSEFAVILLDLQMPSMDGFEVARFIRERENSKRTPIIFVTATGPNDFPVEEAYAFGAVDYMTKPLNSTVLLSKVSFFIDLYRKSAELARIQQKEHAAALAEKNARIRLILDNARDYAFIIMNNSGQIMEWDGAAQDITGWQASEAIGKDVAILFTPEDLAINRPQTELECAAKTGKANDKRWHLRKDGTRFYADGVMIPLEDEQGKLHGFAKMFRDDTQRKLIETERERLLREVQLANERLTDIFQQAPAFMCVLRGPDHVFEMVNDRYLQLVGKRDLVGVPVRQALPDVEGQGFFEMLDGVYQSGQPFIGSDLRITLQEPDGRITERFVDFVYMPLRDEQDAISGILVHGIDLTQRKHAEQAWRASEERYRTVIESIDEGFGIIEVMFDQDQNGIDYRFLEVNAAFQKHTDLENVIGKTEKELVPDQDPFWSATYGKVALTGQAARVTSKATAMGRWFDVYATRIGSDGSHKVAILFTDITDKKRAEEDLRRLAAELSEANRRKSEFLAVLAHELRNPLAPIRTGLELMQLGRANPASTQRITDMMERQVTHMIHLVDDLLDIARITTGKIDIKVQRLDLATVLSAAVEATMSSIQAGSHELTMNVADEPLMIDADSTRMAQVISNILTNAAKYTPSGGKISLSAYREGEHAFVTIADNGMGIPAESLPHVFEMFSQVGRNMGKSQGGLGIGLSLVRQLVELHGGTVTVSSEGSGKGSAFTIRLPLAQAAFDNRPAGLRLSNAVHAPDRKFRILIADDNVDAANLLSSLLEMNGHLTATANDGHQALEMMREFAPEVAFLDIGMPGLNGYEVAIQVQQATDLDPVVLVALTGWGDQKDRLRSQEAGFDHHLTKPVSLIAINKLLLQLAELQSAMSG</sequence>
<proteinExistence type="predicted"/>
<dbReference type="EMBL" id="JAUYVH010000024">
    <property type="protein sequence ID" value="MDQ9172394.1"/>
    <property type="molecule type" value="Genomic_DNA"/>
</dbReference>
<evidence type="ECO:0000259" key="6">
    <source>
        <dbReference type="PROSITE" id="PS50109"/>
    </source>
</evidence>
<dbReference type="InterPro" id="IPR000700">
    <property type="entry name" value="PAS-assoc_C"/>
</dbReference>
<dbReference type="SUPFAM" id="SSF47384">
    <property type="entry name" value="Homodimeric domain of signal transducing histidine kinase"/>
    <property type="match status" value="1"/>
</dbReference>
<evidence type="ECO:0000259" key="7">
    <source>
        <dbReference type="PROSITE" id="PS50110"/>
    </source>
</evidence>
<dbReference type="CDD" id="cd00075">
    <property type="entry name" value="HATPase"/>
    <property type="match status" value="1"/>
</dbReference>
<feature type="modified residue" description="4-aspartylphosphate" evidence="4">
    <location>
        <position position="847"/>
    </location>
</feature>
<reference evidence="10 11" key="1">
    <citation type="submission" date="2023-08" db="EMBL/GenBank/DDBJ databases">
        <title>Oxalobacteraceae gen .nov., isolated from river sludge outside the plant.</title>
        <authorList>
            <person name="Zhao S.Y."/>
        </authorList>
    </citation>
    <scope>NUCLEOTIDE SEQUENCE [LARGE SCALE GENOMIC DNA]</scope>
    <source>
        <strain evidence="10 11">R-40</strain>
    </source>
</reference>
<dbReference type="NCBIfam" id="TIGR00229">
    <property type="entry name" value="sensory_box"/>
    <property type="match status" value="2"/>
</dbReference>
<dbReference type="InterPro" id="IPR036097">
    <property type="entry name" value="HisK_dim/P_sf"/>
</dbReference>
<dbReference type="PROSITE" id="PS50112">
    <property type="entry name" value="PAS"/>
    <property type="match status" value="1"/>
</dbReference>
<dbReference type="InterPro" id="IPR000014">
    <property type="entry name" value="PAS"/>
</dbReference>
<dbReference type="CDD" id="cd17580">
    <property type="entry name" value="REC_2_DhkD-like"/>
    <property type="match status" value="1"/>
</dbReference>
<evidence type="ECO:0000259" key="9">
    <source>
        <dbReference type="PROSITE" id="PS50113"/>
    </source>
</evidence>
<dbReference type="InterPro" id="IPR005467">
    <property type="entry name" value="His_kinase_dom"/>
</dbReference>
<feature type="domain" description="Response regulatory" evidence="7">
    <location>
        <begin position="6"/>
        <end position="123"/>
    </location>
</feature>
<keyword evidence="3 4" id="KW-0597">Phosphoprotein</keyword>
<evidence type="ECO:0000256" key="1">
    <source>
        <dbReference type="ARBA" id="ARBA00000085"/>
    </source>
</evidence>
<feature type="domain" description="PAC" evidence="9">
    <location>
        <begin position="357"/>
        <end position="411"/>
    </location>
</feature>
<dbReference type="Gene3D" id="3.30.450.20">
    <property type="entry name" value="PAS domain"/>
    <property type="match status" value="3"/>
</dbReference>
<name>A0ABU1BU12_9BURK</name>
<gene>
    <name evidence="10" type="ORF">Q8A64_18465</name>
</gene>
<comment type="catalytic activity">
    <reaction evidence="1">
        <text>ATP + protein L-histidine = ADP + protein N-phospho-L-histidine.</text>
        <dbReference type="EC" id="2.7.13.3"/>
    </reaction>
</comment>
<dbReference type="Pfam" id="PF08448">
    <property type="entry name" value="PAS_4"/>
    <property type="match status" value="1"/>
</dbReference>
<dbReference type="InterPro" id="IPR036890">
    <property type="entry name" value="HATPase_C_sf"/>
</dbReference>
<dbReference type="InterPro" id="IPR003594">
    <property type="entry name" value="HATPase_dom"/>
</dbReference>
<dbReference type="InterPro" id="IPR035965">
    <property type="entry name" value="PAS-like_dom_sf"/>
</dbReference>
<keyword evidence="11" id="KW-1185">Reference proteome</keyword>
<dbReference type="InterPro" id="IPR011006">
    <property type="entry name" value="CheY-like_superfamily"/>
</dbReference>
<dbReference type="Pfam" id="PF02518">
    <property type="entry name" value="HATPase_c"/>
    <property type="match status" value="1"/>
</dbReference>
<organism evidence="10 11">
    <name type="scientific">Keguizhuia sedimenti</name>
    <dbReference type="NCBI Taxonomy" id="3064264"/>
    <lineage>
        <taxon>Bacteria</taxon>
        <taxon>Pseudomonadati</taxon>
        <taxon>Pseudomonadota</taxon>
        <taxon>Betaproteobacteria</taxon>
        <taxon>Burkholderiales</taxon>
        <taxon>Oxalobacteraceae</taxon>
        <taxon>Keguizhuia</taxon>
    </lineage>
</organism>
<evidence type="ECO:0000256" key="2">
    <source>
        <dbReference type="ARBA" id="ARBA00012438"/>
    </source>
</evidence>
<dbReference type="SMART" id="SM00448">
    <property type="entry name" value="REC"/>
    <property type="match status" value="2"/>
</dbReference>
<dbReference type="Pfam" id="PF00989">
    <property type="entry name" value="PAS"/>
    <property type="match status" value="1"/>
</dbReference>
<dbReference type="InterPro" id="IPR001789">
    <property type="entry name" value="Sig_transdc_resp-reg_receiver"/>
</dbReference>
<feature type="coiled-coil region" evidence="5">
    <location>
        <begin position="265"/>
        <end position="292"/>
    </location>
</feature>
<dbReference type="PROSITE" id="PS50113">
    <property type="entry name" value="PAC"/>
    <property type="match status" value="2"/>
</dbReference>
<comment type="caution">
    <text evidence="10">The sequence shown here is derived from an EMBL/GenBank/DDBJ whole genome shotgun (WGS) entry which is preliminary data.</text>
</comment>
<dbReference type="RefSeq" id="WP_338438447.1">
    <property type="nucleotide sequence ID" value="NZ_JAUYVH010000024.1"/>
</dbReference>
<dbReference type="EC" id="2.7.13.3" evidence="2"/>
<evidence type="ECO:0000256" key="4">
    <source>
        <dbReference type="PROSITE-ProRule" id="PRU00169"/>
    </source>
</evidence>
<feature type="domain" description="Response regulatory" evidence="7">
    <location>
        <begin position="798"/>
        <end position="914"/>
    </location>
</feature>
<keyword evidence="5" id="KW-0175">Coiled coil</keyword>
<dbReference type="Pfam" id="PF13188">
    <property type="entry name" value="PAS_8"/>
    <property type="match status" value="1"/>
</dbReference>
<feature type="domain" description="PAC" evidence="9">
    <location>
        <begin position="222"/>
        <end position="274"/>
    </location>
</feature>
<dbReference type="InterPro" id="IPR013656">
    <property type="entry name" value="PAS_4"/>
</dbReference>
<dbReference type="CDD" id="cd00130">
    <property type="entry name" value="PAS"/>
    <property type="match status" value="1"/>
</dbReference>
<dbReference type="CDD" id="cd00082">
    <property type="entry name" value="HisKA"/>
    <property type="match status" value="1"/>
</dbReference>
<evidence type="ECO:0000313" key="10">
    <source>
        <dbReference type="EMBL" id="MDQ9172394.1"/>
    </source>
</evidence>
<feature type="domain" description="Histidine kinase" evidence="6">
    <location>
        <begin position="556"/>
        <end position="774"/>
    </location>
</feature>
<feature type="modified residue" description="4-aspartylphosphate" evidence="4">
    <location>
        <position position="55"/>
    </location>
</feature>
<dbReference type="PROSITE" id="PS50110">
    <property type="entry name" value="RESPONSE_REGULATORY"/>
    <property type="match status" value="2"/>
</dbReference>
<dbReference type="SMART" id="SM00091">
    <property type="entry name" value="PAS"/>
    <property type="match status" value="3"/>
</dbReference>
<dbReference type="SMART" id="SM00387">
    <property type="entry name" value="HATPase_c"/>
    <property type="match status" value="1"/>
</dbReference>
<dbReference type="PRINTS" id="PR00344">
    <property type="entry name" value="BCTRLSENSOR"/>
</dbReference>
<dbReference type="SMART" id="SM00388">
    <property type="entry name" value="HisKA"/>
    <property type="match status" value="1"/>
</dbReference>
<dbReference type="SUPFAM" id="SSF55874">
    <property type="entry name" value="ATPase domain of HSP90 chaperone/DNA topoisomerase II/histidine kinase"/>
    <property type="match status" value="1"/>
</dbReference>
<dbReference type="SUPFAM" id="SSF55785">
    <property type="entry name" value="PYP-like sensor domain (PAS domain)"/>
    <property type="match status" value="3"/>
</dbReference>
<dbReference type="Gene3D" id="3.40.50.2300">
    <property type="match status" value="2"/>
</dbReference>
<dbReference type="InterPro" id="IPR003661">
    <property type="entry name" value="HisK_dim/P_dom"/>
</dbReference>
<dbReference type="Gene3D" id="1.10.287.130">
    <property type="match status" value="1"/>
</dbReference>
<evidence type="ECO:0000256" key="3">
    <source>
        <dbReference type="ARBA" id="ARBA00022553"/>
    </source>
</evidence>
<dbReference type="InterPro" id="IPR013767">
    <property type="entry name" value="PAS_fold"/>
</dbReference>
<evidence type="ECO:0000313" key="11">
    <source>
        <dbReference type="Proteomes" id="UP001225596"/>
    </source>
</evidence>
<dbReference type="PANTHER" id="PTHR43547">
    <property type="entry name" value="TWO-COMPONENT HISTIDINE KINASE"/>
    <property type="match status" value="1"/>
</dbReference>
<dbReference type="PANTHER" id="PTHR43547:SF2">
    <property type="entry name" value="HYBRID SIGNAL TRANSDUCTION HISTIDINE KINASE C"/>
    <property type="match status" value="1"/>
</dbReference>
<dbReference type="PROSITE" id="PS50109">
    <property type="entry name" value="HIS_KIN"/>
    <property type="match status" value="1"/>
</dbReference>
<dbReference type="SUPFAM" id="SSF52172">
    <property type="entry name" value="CheY-like"/>
    <property type="match status" value="2"/>
</dbReference>
<dbReference type="InterPro" id="IPR004358">
    <property type="entry name" value="Sig_transdc_His_kin-like_C"/>
</dbReference>
<protein>
    <recommendedName>
        <fullName evidence="2">histidine kinase</fullName>
        <ecNumber evidence="2">2.7.13.3</ecNumber>
    </recommendedName>
</protein>
<evidence type="ECO:0000256" key="5">
    <source>
        <dbReference type="SAM" id="Coils"/>
    </source>
</evidence>